<name>A0A0B5DTK1_9ACTN</name>
<dbReference type="Proteomes" id="UP000325763">
    <property type="component" value="Chromosome"/>
</dbReference>
<dbReference type="EMBL" id="CP023747">
    <property type="protein sequence ID" value="QEV42501.1"/>
    <property type="molecule type" value="Genomic_DNA"/>
</dbReference>
<dbReference type="AlphaFoldDB" id="A0A0B5DTK1"/>
<evidence type="ECO:0000256" key="1">
    <source>
        <dbReference type="SAM" id="MobiDB-lite"/>
    </source>
</evidence>
<reference evidence="3 5" key="3">
    <citation type="submission" date="2017-09" db="EMBL/GenBank/DDBJ databases">
        <title>Streptomyces genome completion.</title>
        <authorList>
            <person name="Lee N."/>
            <person name="Cho B.-K."/>
        </authorList>
    </citation>
    <scope>NUCLEOTIDE SEQUENCE [LARGE SCALE GENOMIC DNA]</scope>
    <source>
        <strain evidence="3 5">ATCC 14899</strain>
    </source>
</reference>
<sequence>MTRHVQAHRITLDGREAVVLTPETYDQLVASRRQIGGQSARVRVLTQQVRRTEQFLTELERLVGDPVRCREQDGTVPTACPEHSPPGEAAHRDEGGDCLRCAIATLLRRHRDAAR</sequence>
<accession>A0A0B5DTK1</accession>
<evidence type="ECO:0000313" key="5">
    <source>
        <dbReference type="Proteomes" id="UP000325763"/>
    </source>
</evidence>
<gene>
    <name evidence="3" type="ORF">CP978_31705</name>
    <name evidence="2" type="ORF">SNOD_31410</name>
</gene>
<reference evidence="2 4" key="2">
    <citation type="journal article" date="2016" name="Appl. Microbiol. Biotechnol.">
        <title>Exploiting the genome sequence of Streptomyces nodosus for enhanced antibiotic production.</title>
        <authorList>
            <person name="Sweeney P."/>
            <person name="Murphy C.D."/>
            <person name="Caffrey P."/>
        </authorList>
    </citation>
    <scope>NUCLEOTIDE SEQUENCE [LARGE SCALE GENOMIC DNA]</scope>
    <source>
        <strain evidence="2 4">ATCC 14899</strain>
    </source>
</reference>
<dbReference type="KEGG" id="snq:CP978_31705"/>
<keyword evidence="4" id="KW-1185">Reference proteome</keyword>
<proteinExistence type="predicted"/>
<reference evidence="4" key="1">
    <citation type="submission" date="2014-09" db="EMBL/GenBank/DDBJ databases">
        <title>Sequence of the Streptomyces nodosus genome.</title>
        <authorList>
            <person name="Sweeney P."/>
            <person name="Stephens N."/>
            <person name="Murphy C."/>
            <person name="Caffrey P."/>
        </authorList>
    </citation>
    <scope>NUCLEOTIDE SEQUENCE [LARGE SCALE GENOMIC DNA]</scope>
    <source>
        <strain evidence="4">ATCC 14899</strain>
    </source>
</reference>
<dbReference type="OrthoDB" id="3386619at2"/>
<dbReference type="STRING" id="40318.SNOD_31410"/>
<dbReference type="EMBL" id="CP009313">
    <property type="protein sequence ID" value="AJE44001.1"/>
    <property type="molecule type" value="Genomic_DNA"/>
</dbReference>
<dbReference type="RefSeq" id="WP_043446679.1">
    <property type="nucleotide sequence ID" value="NZ_CP009313.1"/>
</dbReference>
<evidence type="ECO:0000313" key="2">
    <source>
        <dbReference type="EMBL" id="AJE44001.1"/>
    </source>
</evidence>
<dbReference type="Proteomes" id="UP000031526">
    <property type="component" value="Chromosome"/>
</dbReference>
<protein>
    <submittedName>
        <fullName evidence="2">Uncharacterized protein</fullName>
    </submittedName>
</protein>
<dbReference type="HOGENOM" id="CLU_160737_0_0_11"/>
<evidence type="ECO:0000313" key="4">
    <source>
        <dbReference type="Proteomes" id="UP000031526"/>
    </source>
</evidence>
<feature type="region of interest" description="Disordered" evidence="1">
    <location>
        <begin position="72"/>
        <end position="94"/>
    </location>
</feature>
<evidence type="ECO:0000313" key="3">
    <source>
        <dbReference type="EMBL" id="QEV42501.1"/>
    </source>
</evidence>
<organism evidence="2 4">
    <name type="scientific">Streptomyces nodosus</name>
    <dbReference type="NCBI Taxonomy" id="40318"/>
    <lineage>
        <taxon>Bacteria</taxon>
        <taxon>Bacillati</taxon>
        <taxon>Actinomycetota</taxon>
        <taxon>Actinomycetes</taxon>
        <taxon>Kitasatosporales</taxon>
        <taxon>Streptomycetaceae</taxon>
        <taxon>Streptomyces</taxon>
    </lineage>
</organism>